<evidence type="ECO:0000313" key="3">
    <source>
        <dbReference type="EMBL" id="SEM58423.1"/>
    </source>
</evidence>
<accession>A0A1H7ZJH1</accession>
<evidence type="ECO:0000256" key="1">
    <source>
        <dbReference type="ARBA" id="ARBA00009460"/>
    </source>
</evidence>
<evidence type="ECO:0000313" key="4">
    <source>
        <dbReference type="Proteomes" id="UP000198942"/>
    </source>
</evidence>
<dbReference type="PANTHER" id="PTHR12149">
    <property type="entry name" value="FRUCTOSAMINE 3 KINASE-RELATED PROTEIN"/>
    <property type="match status" value="1"/>
</dbReference>
<keyword evidence="2 3" id="KW-0418">Kinase</keyword>
<protein>
    <submittedName>
        <fullName evidence="3">Fructosamine-3-kinase</fullName>
    </submittedName>
</protein>
<organism evidence="3 4">
    <name type="scientific">Mucilaginibacter gossypiicola</name>
    <dbReference type="NCBI Taxonomy" id="551995"/>
    <lineage>
        <taxon>Bacteria</taxon>
        <taxon>Pseudomonadati</taxon>
        <taxon>Bacteroidota</taxon>
        <taxon>Sphingobacteriia</taxon>
        <taxon>Sphingobacteriales</taxon>
        <taxon>Sphingobacteriaceae</taxon>
        <taxon>Mucilaginibacter</taxon>
    </lineage>
</organism>
<evidence type="ECO:0000256" key="2">
    <source>
        <dbReference type="PIRNR" id="PIRNR006221"/>
    </source>
</evidence>
<dbReference type="GO" id="GO:0016301">
    <property type="term" value="F:kinase activity"/>
    <property type="evidence" value="ECO:0007669"/>
    <property type="project" value="UniProtKB-UniRule"/>
</dbReference>
<dbReference type="STRING" id="551995.SAMN05192574_10171"/>
<proteinExistence type="inferred from homology"/>
<dbReference type="PIRSF" id="PIRSF006221">
    <property type="entry name" value="Ketosamine-3-kinase"/>
    <property type="match status" value="1"/>
</dbReference>
<dbReference type="InterPro" id="IPR016477">
    <property type="entry name" value="Fructo-/Ketosamine-3-kinase"/>
</dbReference>
<keyword evidence="2" id="KW-0808">Transferase</keyword>
<dbReference type="EMBL" id="FOCL01000001">
    <property type="protein sequence ID" value="SEM58423.1"/>
    <property type="molecule type" value="Genomic_DNA"/>
</dbReference>
<dbReference type="Pfam" id="PF03881">
    <property type="entry name" value="Fructosamin_kin"/>
    <property type="match status" value="1"/>
</dbReference>
<reference evidence="4" key="1">
    <citation type="submission" date="2016-10" db="EMBL/GenBank/DDBJ databases">
        <authorList>
            <person name="Varghese N."/>
            <person name="Submissions S."/>
        </authorList>
    </citation>
    <scope>NUCLEOTIDE SEQUENCE [LARGE SCALE GENOMIC DNA]</scope>
    <source>
        <strain evidence="4">Gh-48</strain>
    </source>
</reference>
<name>A0A1H7ZJH1_9SPHI</name>
<dbReference type="Gene3D" id="3.30.200.20">
    <property type="entry name" value="Phosphorylase Kinase, domain 1"/>
    <property type="match status" value="1"/>
</dbReference>
<dbReference type="AlphaFoldDB" id="A0A1H7ZJH1"/>
<dbReference type="Gene3D" id="3.90.1200.10">
    <property type="match status" value="1"/>
</dbReference>
<comment type="similarity">
    <text evidence="1 2">Belongs to the fructosamine kinase family.</text>
</comment>
<keyword evidence="4" id="KW-1185">Reference proteome</keyword>
<sequence>MFKNFISDILLNHIQSKLNISVINVDAVSGGDINNVYRLQCDDYSYLLKVNDRYKYPDMFAKEQQGLDAIRETNAIAVPEVVLQGEFGNESYLILEWINVGSANMLASSKLGMQLTHLHKSTNPRFGFYTNNYTGSLIQTNNWYTTWSDFFIEQRLQPMVKMAADKNELTRNDVHQFDQLYKKLPGLFTEEPPALLHGDLWGGNYLIDTDGKPYLIDPAVSYGNREFDIAMTTLFGGFDRAFYEAYNNEFPLQHGWQQRLKLWNLYPLLIHVNLFGGMYAKQVGENLSLFI</sequence>
<dbReference type="RefSeq" id="WP_091206060.1">
    <property type="nucleotide sequence ID" value="NZ_FOCL01000001.1"/>
</dbReference>
<dbReference type="InterPro" id="IPR011009">
    <property type="entry name" value="Kinase-like_dom_sf"/>
</dbReference>
<dbReference type="OrthoDB" id="5291879at2"/>
<dbReference type="PANTHER" id="PTHR12149:SF8">
    <property type="entry name" value="PROTEIN-RIBULOSAMINE 3-KINASE"/>
    <property type="match status" value="1"/>
</dbReference>
<dbReference type="SUPFAM" id="SSF56112">
    <property type="entry name" value="Protein kinase-like (PK-like)"/>
    <property type="match status" value="1"/>
</dbReference>
<gene>
    <name evidence="3" type="ORF">SAMN05192574_10171</name>
</gene>
<dbReference type="Proteomes" id="UP000198942">
    <property type="component" value="Unassembled WGS sequence"/>
</dbReference>